<evidence type="ECO:0000259" key="1">
    <source>
        <dbReference type="Pfam" id="PF16694"/>
    </source>
</evidence>
<reference evidence="2 3" key="1">
    <citation type="journal article" date="2012" name="FEBS Lett.">
        <title>Anammox organism KSU-1 expresses a NirK-type copper-containing nitrite reductase instead of a NirS-type with cytochrome cd1.</title>
        <authorList>
            <person name="Hira D."/>
            <person name="Toh H."/>
            <person name="Migita C.T."/>
            <person name="Okubo H."/>
            <person name="Nishiyama T."/>
            <person name="Hattori M."/>
            <person name="Furukawa K."/>
            <person name="Fujii T."/>
        </authorList>
    </citation>
    <scope>NUCLEOTIDE SEQUENCE [LARGE SCALE GENOMIC DNA]</scope>
</reference>
<sequence>MIHKYRIYNIFYLAFLLFLPSGVGIGEILENKDKIHAHMLWHYITREKPYKNYPAWPGKEGFYESTMPPGNILKLYINELALDTVLHKKGVFPDGALLIKENYTDNGELFLITVMYKAKGFNPAGHNWYWVKYKPDGEARLEGKVDVCISCHVGVAGNDYAFTGSIK</sequence>
<dbReference type="Proteomes" id="UP000002985">
    <property type="component" value="Unassembled WGS sequence"/>
</dbReference>
<feature type="domain" description="Cytochrome P460" evidence="1">
    <location>
        <begin position="70"/>
        <end position="163"/>
    </location>
</feature>
<dbReference type="InterPro" id="IPR032033">
    <property type="entry name" value="Cytochrome_P460"/>
</dbReference>
<keyword evidence="3" id="KW-1185">Reference proteome</keyword>
<dbReference type="CDD" id="cd20716">
    <property type="entry name" value="cyt_P460_fam"/>
    <property type="match status" value="1"/>
</dbReference>
<dbReference type="EMBL" id="BAFH01000002">
    <property type="protein sequence ID" value="GAB61228.1"/>
    <property type="molecule type" value="Genomic_DNA"/>
</dbReference>
<protein>
    <recommendedName>
        <fullName evidence="1">Cytochrome P460 domain-containing protein</fullName>
    </recommendedName>
</protein>
<proteinExistence type="predicted"/>
<dbReference type="InterPro" id="IPR038142">
    <property type="entry name" value="Cytochrome_P460_sp"/>
</dbReference>
<dbReference type="Gene3D" id="3.50.70.20">
    <property type="entry name" value="Cytochrome P460"/>
    <property type="match status" value="1"/>
</dbReference>
<evidence type="ECO:0000313" key="3">
    <source>
        <dbReference type="Proteomes" id="UP000002985"/>
    </source>
</evidence>
<comment type="caution">
    <text evidence="2">The sequence shown here is derived from an EMBL/GenBank/DDBJ whole genome shotgun (WGS) entry which is preliminary data.</text>
</comment>
<accession>I3IHN3</accession>
<name>I3IHN3_9BACT</name>
<dbReference type="eggNOG" id="COG3794">
    <property type="taxonomic scope" value="Bacteria"/>
</dbReference>
<dbReference type="OrthoDB" id="274365at2"/>
<dbReference type="AlphaFoldDB" id="I3IHN3"/>
<gene>
    <name evidence="2" type="ORF">KSU1_B0371</name>
</gene>
<evidence type="ECO:0000313" key="2">
    <source>
        <dbReference type="EMBL" id="GAB61228.1"/>
    </source>
</evidence>
<organism evidence="2 3">
    <name type="scientific">Candidatus Jettenia caeni</name>
    <dbReference type="NCBI Taxonomy" id="247490"/>
    <lineage>
        <taxon>Bacteria</taxon>
        <taxon>Pseudomonadati</taxon>
        <taxon>Planctomycetota</taxon>
        <taxon>Candidatus Brocadiia</taxon>
        <taxon>Candidatus Brocadiales</taxon>
        <taxon>Candidatus Brocadiaceae</taxon>
        <taxon>Candidatus Jettenia</taxon>
    </lineage>
</organism>
<dbReference type="Pfam" id="PF16694">
    <property type="entry name" value="Cytochrome_P460"/>
    <property type="match status" value="1"/>
</dbReference>
<dbReference type="STRING" id="247490.KSU1_B0371"/>